<dbReference type="FunFam" id="3.30.470.20:FF:000002">
    <property type="entry name" value="Succinate--CoA ligase [ADP-forming] subunit beta"/>
    <property type="match status" value="1"/>
</dbReference>
<dbReference type="GO" id="GO:0000287">
    <property type="term" value="F:magnesium ion binding"/>
    <property type="evidence" value="ECO:0007669"/>
    <property type="project" value="UniProtKB-UniRule"/>
</dbReference>
<feature type="binding site" evidence="8">
    <location>
        <position position="100"/>
    </location>
    <ligand>
        <name>ATP</name>
        <dbReference type="ChEBI" id="CHEBI:30616"/>
    </ligand>
</feature>
<dbReference type="PANTHER" id="PTHR11815:SF10">
    <property type="entry name" value="SUCCINATE--COA LIGASE [GDP-FORMING] SUBUNIT BETA, MITOCHONDRIAL"/>
    <property type="match status" value="1"/>
</dbReference>
<keyword evidence="4 8" id="KW-0479">Metal-binding</keyword>
<evidence type="ECO:0000256" key="6">
    <source>
        <dbReference type="ARBA" id="ARBA00022840"/>
    </source>
</evidence>
<dbReference type="HAMAP" id="MF_00558">
    <property type="entry name" value="Succ_CoA_beta"/>
    <property type="match status" value="1"/>
</dbReference>
<keyword evidence="6 8" id="KW-0067">ATP-binding</keyword>
<dbReference type="FunFam" id="3.30.1490.20:FF:000014">
    <property type="entry name" value="Succinate--CoA ligase [ADP-forming] subunit beta"/>
    <property type="match status" value="1"/>
</dbReference>
<dbReference type="InterPro" id="IPR005809">
    <property type="entry name" value="Succ_CoA_ligase-like_bsu"/>
</dbReference>
<dbReference type="OrthoDB" id="9802602at2"/>
<comment type="cofactor">
    <cofactor evidence="8">
        <name>Mg(2+)</name>
        <dbReference type="ChEBI" id="CHEBI:18420"/>
    </cofactor>
    <text evidence="8">Binds 1 Mg(2+) ion per subunit.</text>
</comment>
<sequence length="388" mass="40515">MDLFEYQARDMLEKHGVPVLRGIVATTPAEARAAAEQLGGGTVVVKAQVKTGGRGKAGGVKLAHNPEETEARAAEILGMDIKGHTVHRVMIAEGAQIAEEYYFSVLLDRANRSYLAMASVEGGMEIEQLAVERPEALARVAVDPLTGIDEAKAAEIVGQAGFAPEVADEVAAVITKLWTVYDAEDATLVEVNPLVRTEGGAIVALDAKVSLDANADFRHAERAELEDKAAADPLEAKAKDLGLNYVKLDGEVGIIGNGAGLVMSTLDVVAYAGEEHGVRPANFLDIGGGANAEIMANGLDVILGDPQVKSVFVNVFGGITACDEVANGIVKALEILGGKGTKPLVVRLDGNNVEEGRRILREANHPLVTMADTMDGAAAKAAELAAAK</sequence>
<dbReference type="GO" id="GO:0005829">
    <property type="term" value="C:cytosol"/>
    <property type="evidence" value="ECO:0007669"/>
    <property type="project" value="TreeGrafter"/>
</dbReference>
<feature type="binding site" evidence="8">
    <location>
        <position position="192"/>
    </location>
    <ligand>
        <name>Mg(2+)</name>
        <dbReference type="ChEBI" id="CHEBI:18420"/>
    </ligand>
</feature>
<keyword evidence="11" id="KW-1185">Reference proteome</keyword>
<protein>
    <recommendedName>
        <fullName evidence="8">Succinate--CoA ligase [ADP-forming] subunit beta</fullName>
        <ecNumber evidence="8">6.2.1.5</ecNumber>
    </recommendedName>
    <alternativeName>
        <fullName evidence="8">Succinyl-CoA synthetase subunit beta</fullName>
        <shortName evidence="8">SCS-beta</shortName>
    </alternativeName>
</protein>
<dbReference type="InterPro" id="IPR005811">
    <property type="entry name" value="SUCC_ACL_C"/>
</dbReference>
<feature type="binding site" evidence="8">
    <location>
        <position position="257"/>
    </location>
    <ligand>
        <name>substrate</name>
        <note>ligand shared with subunit alpha</note>
    </ligand>
</feature>
<comment type="subunit">
    <text evidence="8">Heterotetramer of two alpha and two beta subunits.</text>
</comment>
<comment type="caution">
    <text evidence="10">The sequence shown here is derived from an EMBL/GenBank/DDBJ whole genome shotgun (WGS) entry which is preliminary data.</text>
</comment>
<gene>
    <name evidence="8 10" type="primary">sucC</name>
    <name evidence="10" type="ORF">GB882_01920</name>
</gene>
<evidence type="ECO:0000259" key="9">
    <source>
        <dbReference type="PROSITE" id="PS50975"/>
    </source>
</evidence>
<dbReference type="GO" id="GO:0006099">
    <property type="term" value="P:tricarboxylic acid cycle"/>
    <property type="evidence" value="ECO:0007669"/>
    <property type="project" value="UniProtKB-UniRule"/>
</dbReference>
<proteinExistence type="inferred from homology"/>
<keyword evidence="3 8" id="KW-0436">Ligase</keyword>
<reference evidence="10 11" key="1">
    <citation type="submission" date="2019-10" db="EMBL/GenBank/DDBJ databases">
        <title>Georgenia wutianyii sp. nov. and Georgenia yuyongxinii sp. nov. isolated from plateau pika (Ochotona curzoniae) in the Qinghai-Tibet plateau of China.</title>
        <authorList>
            <person name="Tian Z."/>
        </authorList>
    </citation>
    <scope>NUCLEOTIDE SEQUENCE [LARGE SCALE GENOMIC DNA]</scope>
    <source>
        <strain evidence="10 11">JCM 15130</strain>
    </source>
</reference>
<dbReference type="FunFam" id="3.40.50.261:FF:000007">
    <property type="entry name" value="Succinate--CoA ligase [ADP-forming] subunit beta"/>
    <property type="match status" value="1"/>
</dbReference>
<dbReference type="Pfam" id="PF00549">
    <property type="entry name" value="Ligase_CoA"/>
    <property type="match status" value="1"/>
</dbReference>
<dbReference type="Proteomes" id="UP000429644">
    <property type="component" value="Unassembled WGS sequence"/>
</dbReference>
<dbReference type="PIRSF" id="PIRSF001554">
    <property type="entry name" value="SucCS_beta"/>
    <property type="match status" value="1"/>
</dbReference>
<evidence type="ECO:0000256" key="5">
    <source>
        <dbReference type="ARBA" id="ARBA00022741"/>
    </source>
</evidence>
<dbReference type="InterPro" id="IPR013650">
    <property type="entry name" value="ATP-grasp_succ-CoA_synth-type"/>
</dbReference>
<dbReference type="UniPathway" id="UPA00223">
    <property type="reaction ID" value="UER00999"/>
</dbReference>
<dbReference type="SUPFAM" id="SSF52210">
    <property type="entry name" value="Succinyl-CoA synthetase domains"/>
    <property type="match status" value="1"/>
</dbReference>
<dbReference type="NCBIfam" id="NF001913">
    <property type="entry name" value="PRK00696.1"/>
    <property type="match status" value="1"/>
</dbReference>
<dbReference type="PROSITE" id="PS01217">
    <property type="entry name" value="SUCCINYL_COA_LIG_3"/>
    <property type="match status" value="1"/>
</dbReference>
<evidence type="ECO:0000256" key="3">
    <source>
        <dbReference type="ARBA" id="ARBA00022598"/>
    </source>
</evidence>
<evidence type="ECO:0000313" key="10">
    <source>
        <dbReference type="EMBL" id="MPV87409.1"/>
    </source>
</evidence>
<feature type="domain" description="ATP-grasp" evidence="9">
    <location>
        <begin position="9"/>
        <end position="242"/>
    </location>
</feature>
<dbReference type="PANTHER" id="PTHR11815">
    <property type="entry name" value="SUCCINYL-COA SYNTHETASE BETA CHAIN"/>
    <property type="match status" value="1"/>
</dbReference>
<comment type="function">
    <text evidence="8">Succinyl-CoA synthetase functions in the citric acid cycle (TCA), coupling the hydrolysis of succinyl-CoA to the synthesis of either ATP or GTP and thus represents the only step of substrate-level phosphorylation in the TCA. The beta subunit provides nucleotide specificity of the enzyme and binds the substrate succinate, while the binding sites for coenzyme A and phosphate are found in the alpha subunit.</text>
</comment>
<feature type="binding site" evidence="8">
    <location>
        <begin position="53"/>
        <end position="55"/>
    </location>
    <ligand>
        <name>ATP</name>
        <dbReference type="ChEBI" id="CHEBI:30616"/>
    </ligand>
</feature>
<dbReference type="GO" id="GO:0006104">
    <property type="term" value="P:succinyl-CoA metabolic process"/>
    <property type="evidence" value="ECO:0007669"/>
    <property type="project" value="TreeGrafter"/>
</dbReference>
<feature type="binding site" evidence="8">
    <location>
        <position position="95"/>
    </location>
    <ligand>
        <name>ATP</name>
        <dbReference type="ChEBI" id="CHEBI:30616"/>
    </ligand>
</feature>
<comment type="catalytic activity">
    <reaction evidence="8">
        <text>succinate + ATP + CoA = succinyl-CoA + ADP + phosphate</text>
        <dbReference type="Rhea" id="RHEA:17661"/>
        <dbReference type="ChEBI" id="CHEBI:30031"/>
        <dbReference type="ChEBI" id="CHEBI:30616"/>
        <dbReference type="ChEBI" id="CHEBI:43474"/>
        <dbReference type="ChEBI" id="CHEBI:57287"/>
        <dbReference type="ChEBI" id="CHEBI:57292"/>
        <dbReference type="ChEBI" id="CHEBI:456216"/>
        <dbReference type="EC" id="6.2.1.5"/>
    </reaction>
</comment>
<dbReference type="Pfam" id="PF08442">
    <property type="entry name" value="ATP-grasp_2"/>
    <property type="match status" value="1"/>
</dbReference>
<dbReference type="InterPro" id="IPR017866">
    <property type="entry name" value="Succ-CoA_synthase_bsu_CS"/>
</dbReference>
<comment type="pathway">
    <text evidence="8">Carbohydrate metabolism; tricarboxylic acid cycle; succinate from succinyl-CoA (ligase route): step 1/1.</text>
</comment>
<dbReference type="EC" id="6.2.1.5" evidence="8"/>
<dbReference type="GO" id="GO:0004775">
    <property type="term" value="F:succinate-CoA ligase (ADP-forming) activity"/>
    <property type="evidence" value="ECO:0007669"/>
    <property type="project" value="UniProtKB-UniRule"/>
</dbReference>
<dbReference type="RefSeq" id="WP_152229969.1">
    <property type="nucleotide sequence ID" value="NZ_BAAAOT010000036.1"/>
</dbReference>
<keyword evidence="2 8" id="KW-0816">Tricarboxylic acid cycle</keyword>
<keyword evidence="5 8" id="KW-0547">Nucleotide-binding</keyword>
<dbReference type="NCBIfam" id="TIGR01016">
    <property type="entry name" value="sucCoAbeta"/>
    <property type="match status" value="1"/>
</dbReference>
<dbReference type="PROSITE" id="PS50975">
    <property type="entry name" value="ATP_GRASP"/>
    <property type="match status" value="1"/>
</dbReference>
<evidence type="ECO:0000313" key="11">
    <source>
        <dbReference type="Proteomes" id="UP000429644"/>
    </source>
</evidence>
<evidence type="ECO:0000256" key="8">
    <source>
        <dbReference type="HAMAP-Rule" id="MF_00558"/>
    </source>
</evidence>
<feature type="binding site" evidence="8">
    <location>
        <position position="206"/>
    </location>
    <ligand>
        <name>Mg(2+)</name>
        <dbReference type="ChEBI" id="CHEBI:18420"/>
    </ligand>
</feature>
<comment type="catalytic activity">
    <reaction evidence="8">
        <text>GTP + succinate + CoA = succinyl-CoA + GDP + phosphate</text>
        <dbReference type="Rhea" id="RHEA:22120"/>
        <dbReference type="ChEBI" id="CHEBI:30031"/>
        <dbReference type="ChEBI" id="CHEBI:37565"/>
        <dbReference type="ChEBI" id="CHEBI:43474"/>
        <dbReference type="ChEBI" id="CHEBI:57287"/>
        <dbReference type="ChEBI" id="CHEBI:57292"/>
        <dbReference type="ChEBI" id="CHEBI:58189"/>
    </reaction>
</comment>
<dbReference type="Gene3D" id="3.40.50.261">
    <property type="entry name" value="Succinyl-CoA synthetase domains"/>
    <property type="match status" value="1"/>
</dbReference>
<dbReference type="InterPro" id="IPR011761">
    <property type="entry name" value="ATP-grasp"/>
</dbReference>
<comment type="caution">
    <text evidence="8">Lacks conserved residue(s) required for the propagation of feature annotation.</text>
</comment>
<evidence type="ECO:0000256" key="7">
    <source>
        <dbReference type="ARBA" id="ARBA00022842"/>
    </source>
</evidence>
<dbReference type="SUPFAM" id="SSF56059">
    <property type="entry name" value="Glutathione synthetase ATP-binding domain-like"/>
    <property type="match status" value="1"/>
</dbReference>
<evidence type="ECO:0000256" key="2">
    <source>
        <dbReference type="ARBA" id="ARBA00022532"/>
    </source>
</evidence>
<accession>A0A7J9US18</accession>
<dbReference type="AlphaFoldDB" id="A0A7J9US18"/>
<evidence type="ECO:0000256" key="4">
    <source>
        <dbReference type="ARBA" id="ARBA00022723"/>
    </source>
</evidence>
<organism evidence="10 11">
    <name type="scientific">Georgenia ruanii</name>
    <dbReference type="NCBI Taxonomy" id="348442"/>
    <lineage>
        <taxon>Bacteria</taxon>
        <taxon>Bacillati</taxon>
        <taxon>Actinomycetota</taxon>
        <taxon>Actinomycetes</taxon>
        <taxon>Micrococcales</taxon>
        <taxon>Bogoriellaceae</taxon>
        <taxon>Georgenia</taxon>
    </lineage>
</organism>
<dbReference type="Gene3D" id="3.30.470.20">
    <property type="entry name" value="ATP-grasp fold, B domain"/>
    <property type="match status" value="1"/>
</dbReference>
<dbReference type="GO" id="GO:0005524">
    <property type="term" value="F:ATP binding"/>
    <property type="evidence" value="ECO:0007669"/>
    <property type="project" value="UniProtKB-UniRule"/>
</dbReference>
<feature type="binding site" evidence="8">
    <location>
        <position position="46"/>
    </location>
    <ligand>
        <name>ATP</name>
        <dbReference type="ChEBI" id="CHEBI:30616"/>
    </ligand>
</feature>
<dbReference type="InterPro" id="IPR013815">
    <property type="entry name" value="ATP_grasp_subdomain_1"/>
</dbReference>
<keyword evidence="7 8" id="KW-0460">Magnesium</keyword>
<dbReference type="InterPro" id="IPR016102">
    <property type="entry name" value="Succinyl-CoA_synth-like"/>
</dbReference>
<dbReference type="GO" id="GO:0042709">
    <property type="term" value="C:succinate-CoA ligase complex"/>
    <property type="evidence" value="ECO:0007669"/>
    <property type="project" value="TreeGrafter"/>
</dbReference>
<name>A0A7J9US18_9MICO</name>
<evidence type="ECO:0000256" key="1">
    <source>
        <dbReference type="ARBA" id="ARBA00009182"/>
    </source>
</evidence>
<comment type="similarity">
    <text evidence="1 8">Belongs to the succinate/malate CoA ligase beta subunit family.</text>
</comment>
<dbReference type="EMBL" id="WHPD01000421">
    <property type="protein sequence ID" value="MPV87409.1"/>
    <property type="molecule type" value="Genomic_DNA"/>
</dbReference>
<feature type="binding site" evidence="8">
    <location>
        <begin position="318"/>
        <end position="320"/>
    </location>
    <ligand>
        <name>substrate</name>
        <note>ligand shared with subunit alpha</note>
    </ligand>
</feature>
<dbReference type="Gene3D" id="3.30.1490.20">
    <property type="entry name" value="ATP-grasp fold, A domain"/>
    <property type="match status" value="1"/>
</dbReference>